<keyword evidence="2" id="KW-1185">Reference proteome</keyword>
<organism evidence="1 2">
    <name type="scientific">Papaver atlanticum</name>
    <dbReference type="NCBI Taxonomy" id="357466"/>
    <lineage>
        <taxon>Eukaryota</taxon>
        <taxon>Viridiplantae</taxon>
        <taxon>Streptophyta</taxon>
        <taxon>Embryophyta</taxon>
        <taxon>Tracheophyta</taxon>
        <taxon>Spermatophyta</taxon>
        <taxon>Magnoliopsida</taxon>
        <taxon>Ranunculales</taxon>
        <taxon>Papaveraceae</taxon>
        <taxon>Papaveroideae</taxon>
        <taxon>Papaver</taxon>
    </lineage>
</organism>
<dbReference type="EMBL" id="JAJJMB010001870">
    <property type="protein sequence ID" value="KAI3954791.1"/>
    <property type="molecule type" value="Genomic_DNA"/>
</dbReference>
<comment type="caution">
    <text evidence="1">The sequence shown here is derived from an EMBL/GenBank/DDBJ whole genome shotgun (WGS) entry which is preliminary data.</text>
</comment>
<dbReference type="PANTHER" id="PTHR43205">
    <property type="entry name" value="PROSTAGLANDIN REDUCTASE"/>
    <property type="match status" value="1"/>
</dbReference>
<dbReference type="Proteomes" id="UP001202328">
    <property type="component" value="Unassembled WGS sequence"/>
</dbReference>
<name>A0AAD4TD25_9MAGN</name>
<evidence type="ECO:0000313" key="1">
    <source>
        <dbReference type="EMBL" id="KAI3954791.1"/>
    </source>
</evidence>
<proteinExistence type="predicted"/>
<sequence length="83" mass="9300">MVAVLIKTCFGELKIKVVGRSIDYDEFWGVLRFSFFAVGMPRLVGQLAKLHGCYVVGSAGTSQKVDLLKNKFGFDDAFNYKEE</sequence>
<dbReference type="InterPro" id="IPR045010">
    <property type="entry name" value="MDR_fam"/>
</dbReference>
<dbReference type="GO" id="GO:0016628">
    <property type="term" value="F:oxidoreductase activity, acting on the CH-CH group of donors, NAD or NADP as acceptor"/>
    <property type="evidence" value="ECO:0007669"/>
    <property type="project" value="InterPro"/>
</dbReference>
<evidence type="ECO:0000313" key="2">
    <source>
        <dbReference type="Proteomes" id="UP001202328"/>
    </source>
</evidence>
<dbReference type="PANTHER" id="PTHR43205:SF35">
    <property type="entry name" value="ZINC-BINDING DEHYDROGENASE FAMILY PROTEIN"/>
    <property type="match status" value="1"/>
</dbReference>
<evidence type="ECO:0008006" key="3">
    <source>
        <dbReference type="Google" id="ProtNLM"/>
    </source>
</evidence>
<accession>A0AAD4TD25</accession>
<protein>
    <recommendedName>
        <fullName evidence="3">Alcohol dehydrogenase-like C-terminal domain-containing protein</fullName>
    </recommendedName>
</protein>
<dbReference type="Gene3D" id="3.40.50.720">
    <property type="entry name" value="NAD(P)-binding Rossmann-like Domain"/>
    <property type="match status" value="1"/>
</dbReference>
<gene>
    <name evidence="1" type="ORF">MKW98_002897</name>
</gene>
<dbReference type="InterPro" id="IPR036291">
    <property type="entry name" value="NAD(P)-bd_dom_sf"/>
</dbReference>
<reference evidence="1" key="1">
    <citation type="submission" date="2022-04" db="EMBL/GenBank/DDBJ databases">
        <title>A functionally conserved STORR gene fusion in Papaver species that diverged 16.8 million years ago.</title>
        <authorList>
            <person name="Catania T."/>
        </authorList>
    </citation>
    <scope>NUCLEOTIDE SEQUENCE</scope>
    <source>
        <strain evidence="1">S-188037</strain>
    </source>
</reference>
<dbReference type="AlphaFoldDB" id="A0AAD4TD25"/>
<dbReference type="SUPFAM" id="SSF51735">
    <property type="entry name" value="NAD(P)-binding Rossmann-fold domains"/>
    <property type="match status" value="1"/>
</dbReference>